<dbReference type="KEGG" id="vg:24170838"/>
<dbReference type="GeneID" id="24170838"/>
<name>A0A0E3UR93_9ABAC</name>
<evidence type="ECO:0000256" key="2">
    <source>
        <dbReference type="SAM" id="MobiDB-lite"/>
    </source>
</evidence>
<feature type="coiled-coil region" evidence="1">
    <location>
        <begin position="149"/>
        <end position="176"/>
    </location>
</feature>
<dbReference type="RefSeq" id="YP_009133217.1">
    <property type="nucleotide sequence ID" value="NC_026922.1"/>
</dbReference>
<organism evidence="3 4">
    <name type="scientific">Lambdina fiscellaria nucleopolyhedrovirus</name>
    <dbReference type="NCBI Taxonomy" id="1642929"/>
    <lineage>
        <taxon>Viruses</taxon>
        <taxon>Viruses incertae sedis</taxon>
        <taxon>Naldaviricetes</taxon>
        <taxon>Lefavirales</taxon>
        <taxon>Baculoviridae</taxon>
        <taxon>Alphabaculovirus</taxon>
        <taxon>Alphabaculovirus lafiscellariae</taxon>
    </lineage>
</organism>
<dbReference type="Proteomes" id="UP000201190">
    <property type="component" value="Segment"/>
</dbReference>
<evidence type="ECO:0000256" key="1">
    <source>
        <dbReference type="SAM" id="Coils"/>
    </source>
</evidence>
<accession>A0A0E3UR93</accession>
<evidence type="ECO:0000313" key="4">
    <source>
        <dbReference type="Proteomes" id="UP000201190"/>
    </source>
</evidence>
<protein>
    <submittedName>
        <fullName evidence="3">Uncharacterized protein</fullName>
    </submittedName>
</protein>
<keyword evidence="4" id="KW-1185">Reference proteome</keyword>
<proteinExistence type="predicted"/>
<feature type="compositionally biased region" description="Basic and acidic residues" evidence="2">
    <location>
        <begin position="24"/>
        <end position="49"/>
    </location>
</feature>
<evidence type="ECO:0000313" key="3">
    <source>
        <dbReference type="EMBL" id="AKC91635.1"/>
    </source>
</evidence>
<feature type="region of interest" description="Disordered" evidence="2">
    <location>
        <begin position="24"/>
        <end position="65"/>
    </location>
</feature>
<dbReference type="EMBL" id="KP752043">
    <property type="protein sequence ID" value="AKC91635.1"/>
    <property type="molecule type" value="Genomic_DNA"/>
</dbReference>
<sequence length="299" mass="34414">MSTWKNKMLVRKMQNDCNASHNKICERTSDGGGDDNKKGDDVYRDKGEQRSCGNENDADDDDNDTSAAINTMIVQQTDSFQFDVCQCRFDQNHTTNAAPHEERALFEITLQNLQNISQAFVHLRESSARTSRLFSAALMRYRYECTARIKKMINLLEKKDRRIEKLKKRYKRLVRSNCLSANSNSFFCNVLNNTPICVSLTNSKICNEKSNYKMIIVTHHKKRHEIAFHVRLNTLHDQLMSVIAYRKTCDPHQDIGVCMSVAKNKFTADRVCVKPNFVRFARGTDAAEFVADVKRILLV</sequence>
<reference evidence="3 4" key="1">
    <citation type="journal article" date="2015" name="Genome Announc.">
        <title>Genome Sequence of an Alphabaculovirus Isolated from the Oak Looper, Lambdina fiscellaria, Contains a Putative 2-Kilobase-Pair Transposable Element Encoding a Transposase and a FLYWCH Domain-Containing Protein.</title>
        <authorList>
            <person name="Rohrmann G.F."/>
            <person name="Erlandson M.A."/>
            <person name="Theilmann D.A."/>
        </authorList>
    </citation>
    <scope>NUCLEOTIDE SEQUENCE [LARGE SCALE GENOMIC DNA]</scope>
    <source>
        <strain evidence="3">GR15</strain>
    </source>
</reference>
<keyword evidence="1" id="KW-0175">Coiled coil</keyword>